<dbReference type="Proteomes" id="UP001166674">
    <property type="component" value="Unassembled WGS sequence"/>
</dbReference>
<protein>
    <submittedName>
        <fullName evidence="2">Charged multivesicular body protein 4b</fullName>
    </submittedName>
</protein>
<keyword evidence="3" id="KW-1185">Reference proteome</keyword>
<comment type="caution">
    <text evidence="2">The sequence shown here is derived from an EMBL/GenBank/DDBJ whole genome shotgun (WGS) entry which is preliminary data.</text>
</comment>
<dbReference type="AlphaFoldDB" id="A0AA41N1B1"/>
<organism evidence="2 3">
    <name type="scientific">Sciurus carolinensis</name>
    <name type="common">Eastern gray squirrel</name>
    <dbReference type="NCBI Taxonomy" id="30640"/>
    <lineage>
        <taxon>Eukaryota</taxon>
        <taxon>Metazoa</taxon>
        <taxon>Chordata</taxon>
        <taxon>Craniata</taxon>
        <taxon>Vertebrata</taxon>
        <taxon>Euteleostomi</taxon>
        <taxon>Mammalia</taxon>
        <taxon>Eutheria</taxon>
        <taxon>Euarchontoglires</taxon>
        <taxon>Glires</taxon>
        <taxon>Rodentia</taxon>
        <taxon>Sciuromorpha</taxon>
        <taxon>Sciuridae</taxon>
        <taxon>Sciurinae</taxon>
        <taxon>Sciurini</taxon>
        <taxon>Sciurus</taxon>
    </lineage>
</organism>
<accession>A0AA41N1B1</accession>
<evidence type="ECO:0000256" key="1">
    <source>
        <dbReference type="SAM" id="MobiDB-lite"/>
    </source>
</evidence>
<feature type="region of interest" description="Disordered" evidence="1">
    <location>
        <begin position="1"/>
        <end position="23"/>
    </location>
</feature>
<proteinExistence type="predicted"/>
<dbReference type="Gene3D" id="1.10.287.1060">
    <property type="entry name" value="ESAT-6-like"/>
    <property type="match status" value="1"/>
</dbReference>
<dbReference type="EMBL" id="JAATJV010377700">
    <property type="protein sequence ID" value="MBZ3881622.1"/>
    <property type="molecule type" value="Genomic_DNA"/>
</dbReference>
<gene>
    <name evidence="2" type="ORF">SUZIE_163830</name>
</gene>
<reference evidence="2" key="1">
    <citation type="submission" date="2020-03" db="EMBL/GenBank/DDBJ databases">
        <title>Studies in the Genomics of Life Span.</title>
        <authorList>
            <person name="Glass D."/>
        </authorList>
    </citation>
    <scope>NUCLEOTIDE SEQUENCE</scope>
    <source>
        <strain evidence="2">SUZIE</strain>
        <tissue evidence="2">Muscle</tissue>
    </source>
</reference>
<evidence type="ECO:0000313" key="3">
    <source>
        <dbReference type="Proteomes" id="UP001166674"/>
    </source>
</evidence>
<evidence type="ECO:0000313" key="2">
    <source>
        <dbReference type="EMBL" id="MBZ3881622.1"/>
    </source>
</evidence>
<sequence>MQDLKENIEAGTGAGVMSSNHVRVPEAVEVEGGKTSKGTLIPHRAIQQLQDREEMLSKKQEFLEKMEQKLKAVKKPSSNKYTWQ</sequence>
<name>A0AA41N1B1_SCICA</name>